<dbReference type="PROSITE" id="PS50850">
    <property type="entry name" value="MFS"/>
    <property type="match status" value="1"/>
</dbReference>
<feature type="transmembrane region" description="Helical" evidence="8">
    <location>
        <begin position="400"/>
        <end position="421"/>
    </location>
</feature>
<keyword evidence="11" id="KW-1185">Reference proteome</keyword>
<keyword evidence="7" id="KW-0046">Antibiotic resistance</keyword>
<accession>A0ABU2V0X1</accession>
<protein>
    <submittedName>
        <fullName evidence="10">DHA2 family efflux MFS transporter permease subunit</fullName>
    </submittedName>
</protein>
<feature type="transmembrane region" description="Helical" evidence="8">
    <location>
        <begin position="303"/>
        <end position="324"/>
    </location>
</feature>
<dbReference type="InterPro" id="IPR036259">
    <property type="entry name" value="MFS_trans_sf"/>
</dbReference>
<keyword evidence="4 8" id="KW-0812">Transmembrane</keyword>
<dbReference type="PANTHER" id="PTHR42718:SF46">
    <property type="entry name" value="BLR6921 PROTEIN"/>
    <property type="match status" value="1"/>
</dbReference>
<feature type="transmembrane region" description="Helical" evidence="8">
    <location>
        <begin position="336"/>
        <end position="355"/>
    </location>
</feature>
<feature type="transmembrane region" description="Helical" evidence="8">
    <location>
        <begin position="12"/>
        <end position="30"/>
    </location>
</feature>
<feature type="transmembrane region" description="Helical" evidence="8">
    <location>
        <begin position="433"/>
        <end position="453"/>
    </location>
</feature>
<dbReference type="EMBL" id="JAVREZ010000001">
    <property type="protein sequence ID" value="MDT0479210.1"/>
    <property type="molecule type" value="Genomic_DNA"/>
</dbReference>
<keyword evidence="6 8" id="KW-0472">Membrane</keyword>
<evidence type="ECO:0000256" key="6">
    <source>
        <dbReference type="ARBA" id="ARBA00023136"/>
    </source>
</evidence>
<feature type="transmembrane region" description="Helical" evidence="8">
    <location>
        <begin position="361"/>
        <end position="388"/>
    </location>
</feature>
<feature type="transmembrane region" description="Helical" evidence="8">
    <location>
        <begin position="52"/>
        <end position="71"/>
    </location>
</feature>
<gene>
    <name evidence="10" type="ORF">RNB18_03225</name>
</gene>
<sequence length="469" mass="47984">MADGDELEPLGWPLIRLALVVVVGGVAPLVDTTVVNVALHAMSGDVHVDTQAIQWVTTAYLLALAVTVPVTAWASDRFGSRRLWIAGLALFLIGSGLCALTWDFGSLVAFRALQGAGAGIMLPVLQTILVRAAGPSRTGRVLTVVMLVSTVAPIAGPLVGGAIVDAGSWRWVFVINLPLCAAAILLALRFVPSAPAQAEQRLDLPGVLLLGTGTAALLYALSDAATQDGNAGVRVWTPLVAGVVLTTGFVACSLVRGTRSAIPVRLLAHKAFGSATATLFLTGVALYGALFLIPLYFQQQRGLTALTAGVVLALQGVGSLLTRWVGGVVDRIGARLIAVVGVLLCAAATVPFAIATTRTSWVLLGAALVVRGGALSAVNVAITVGAFSDLSREEVPAGSALVRLVQQLGGAAGTALLATIADAVGSAAGFHTAFFWSIGLTLAALIPCTGVPARRRTQPAATPRTATRL</sequence>
<feature type="domain" description="Major facilitator superfamily (MFS) profile" evidence="9">
    <location>
        <begin position="17"/>
        <end position="456"/>
    </location>
</feature>
<dbReference type="InterPro" id="IPR020846">
    <property type="entry name" value="MFS_dom"/>
</dbReference>
<name>A0ABU2V0X1_9ACTN</name>
<comment type="subcellular location">
    <subcellularLocation>
        <location evidence="1">Cell membrane</location>
        <topology evidence="1">Multi-pass membrane protein</topology>
    </subcellularLocation>
</comment>
<dbReference type="InterPro" id="IPR011701">
    <property type="entry name" value="MFS"/>
</dbReference>
<keyword evidence="3" id="KW-1003">Cell membrane</keyword>
<dbReference type="Proteomes" id="UP001183824">
    <property type="component" value="Unassembled WGS sequence"/>
</dbReference>
<dbReference type="SUPFAM" id="SSF103473">
    <property type="entry name" value="MFS general substrate transporter"/>
    <property type="match status" value="1"/>
</dbReference>
<feature type="transmembrane region" description="Helical" evidence="8">
    <location>
        <begin position="83"/>
        <end position="102"/>
    </location>
</feature>
<feature type="transmembrane region" description="Helical" evidence="8">
    <location>
        <begin position="202"/>
        <end position="221"/>
    </location>
</feature>
<evidence type="ECO:0000256" key="8">
    <source>
        <dbReference type="SAM" id="Phobius"/>
    </source>
</evidence>
<evidence type="ECO:0000259" key="9">
    <source>
        <dbReference type="PROSITE" id="PS50850"/>
    </source>
</evidence>
<dbReference type="PANTHER" id="PTHR42718">
    <property type="entry name" value="MAJOR FACILITATOR SUPERFAMILY MULTIDRUG TRANSPORTER MFSC"/>
    <property type="match status" value="1"/>
</dbReference>
<feature type="transmembrane region" description="Helical" evidence="8">
    <location>
        <begin position="276"/>
        <end position="297"/>
    </location>
</feature>
<keyword evidence="2" id="KW-0813">Transport</keyword>
<feature type="transmembrane region" description="Helical" evidence="8">
    <location>
        <begin position="233"/>
        <end position="255"/>
    </location>
</feature>
<reference evidence="11" key="1">
    <citation type="submission" date="2023-07" db="EMBL/GenBank/DDBJ databases">
        <title>30 novel species of actinomycetes from the DSMZ collection.</title>
        <authorList>
            <person name="Nouioui I."/>
        </authorList>
    </citation>
    <scope>NUCLEOTIDE SEQUENCE [LARGE SCALE GENOMIC DNA]</scope>
    <source>
        <strain evidence="11">DSM 41640</strain>
    </source>
</reference>
<evidence type="ECO:0000256" key="1">
    <source>
        <dbReference type="ARBA" id="ARBA00004651"/>
    </source>
</evidence>
<dbReference type="Pfam" id="PF07690">
    <property type="entry name" value="MFS_1"/>
    <property type="match status" value="1"/>
</dbReference>
<evidence type="ECO:0000313" key="10">
    <source>
        <dbReference type="EMBL" id="MDT0479210.1"/>
    </source>
</evidence>
<feature type="transmembrane region" description="Helical" evidence="8">
    <location>
        <begin position="141"/>
        <end position="163"/>
    </location>
</feature>
<evidence type="ECO:0000256" key="2">
    <source>
        <dbReference type="ARBA" id="ARBA00022448"/>
    </source>
</evidence>
<feature type="transmembrane region" description="Helical" evidence="8">
    <location>
        <begin position="169"/>
        <end position="190"/>
    </location>
</feature>
<dbReference type="RefSeq" id="WP_311712593.1">
    <property type="nucleotide sequence ID" value="NZ_JAVREZ010000001.1"/>
</dbReference>
<evidence type="ECO:0000256" key="5">
    <source>
        <dbReference type="ARBA" id="ARBA00022989"/>
    </source>
</evidence>
<dbReference type="NCBIfam" id="TIGR00711">
    <property type="entry name" value="efflux_EmrB"/>
    <property type="match status" value="1"/>
</dbReference>
<dbReference type="InterPro" id="IPR004638">
    <property type="entry name" value="EmrB-like"/>
</dbReference>
<evidence type="ECO:0000256" key="4">
    <source>
        <dbReference type="ARBA" id="ARBA00022692"/>
    </source>
</evidence>
<proteinExistence type="predicted"/>
<organism evidence="10 11">
    <name type="scientific">Streptomyces doebereineriae</name>
    <dbReference type="NCBI Taxonomy" id="3075528"/>
    <lineage>
        <taxon>Bacteria</taxon>
        <taxon>Bacillati</taxon>
        <taxon>Actinomycetota</taxon>
        <taxon>Actinomycetes</taxon>
        <taxon>Kitasatosporales</taxon>
        <taxon>Streptomycetaceae</taxon>
        <taxon>Streptomyces</taxon>
    </lineage>
</organism>
<dbReference type="Gene3D" id="1.20.1250.20">
    <property type="entry name" value="MFS general substrate transporter like domains"/>
    <property type="match status" value="2"/>
</dbReference>
<keyword evidence="5 8" id="KW-1133">Transmembrane helix</keyword>
<evidence type="ECO:0000256" key="3">
    <source>
        <dbReference type="ARBA" id="ARBA00022475"/>
    </source>
</evidence>
<feature type="transmembrane region" description="Helical" evidence="8">
    <location>
        <begin position="108"/>
        <end position="129"/>
    </location>
</feature>
<comment type="caution">
    <text evidence="10">The sequence shown here is derived from an EMBL/GenBank/DDBJ whole genome shotgun (WGS) entry which is preliminary data.</text>
</comment>
<evidence type="ECO:0000313" key="11">
    <source>
        <dbReference type="Proteomes" id="UP001183824"/>
    </source>
</evidence>
<evidence type="ECO:0000256" key="7">
    <source>
        <dbReference type="ARBA" id="ARBA00023251"/>
    </source>
</evidence>